<gene>
    <name evidence="1" type="ORF">DW723_16950</name>
</gene>
<dbReference type="EMBL" id="QSKO01000042">
    <property type="protein sequence ID" value="RHE69277.1"/>
    <property type="molecule type" value="Genomic_DNA"/>
</dbReference>
<evidence type="ECO:0000313" key="2">
    <source>
        <dbReference type="Proteomes" id="UP000283928"/>
    </source>
</evidence>
<proteinExistence type="predicted"/>
<dbReference type="SUPFAM" id="SSF143100">
    <property type="entry name" value="TTHA1013/TTHA0281-like"/>
    <property type="match status" value="1"/>
</dbReference>
<dbReference type="Proteomes" id="UP000283928">
    <property type="component" value="Unassembled WGS sequence"/>
</dbReference>
<protein>
    <recommendedName>
        <fullName evidence="3">Type II toxin-antitoxin system HicB family antitoxin</fullName>
    </recommendedName>
</protein>
<dbReference type="AlphaFoldDB" id="A0A414K4Z3"/>
<dbReference type="InterPro" id="IPR035069">
    <property type="entry name" value="TTHA1013/TTHA0281-like"/>
</dbReference>
<evidence type="ECO:0000313" key="1">
    <source>
        <dbReference type="EMBL" id="RHE69277.1"/>
    </source>
</evidence>
<name>A0A414K4Z3_9FIRM</name>
<evidence type="ECO:0008006" key="3">
    <source>
        <dbReference type="Google" id="ProtNLM"/>
    </source>
</evidence>
<reference evidence="1 2" key="1">
    <citation type="submission" date="2018-08" db="EMBL/GenBank/DDBJ databases">
        <title>A genome reference for cultivated species of the human gut microbiota.</title>
        <authorList>
            <person name="Zou Y."/>
            <person name="Xue W."/>
            <person name="Luo G."/>
        </authorList>
    </citation>
    <scope>NUCLEOTIDE SEQUENCE [LARGE SCALE GENOMIC DNA]</scope>
    <source>
        <strain evidence="1 2">AM27-32LB</strain>
    </source>
</reference>
<comment type="caution">
    <text evidence="1">The sequence shown here is derived from an EMBL/GenBank/DDBJ whole genome shotgun (WGS) entry which is preliminary data.</text>
</comment>
<sequence>MNLEYNIRFWKDSANYYNVALREIPRISGFGASPEMAMRMLELEKRSWLFCALRDGVEIPLPQQMRSKIINISFN</sequence>
<accession>A0A414K4Z3</accession>
<organism evidence="1 2">
    <name type="scientific">Blautia obeum</name>
    <dbReference type="NCBI Taxonomy" id="40520"/>
    <lineage>
        <taxon>Bacteria</taxon>
        <taxon>Bacillati</taxon>
        <taxon>Bacillota</taxon>
        <taxon>Clostridia</taxon>
        <taxon>Lachnospirales</taxon>
        <taxon>Lachnospiraceae</taxon>
        <taxon>Blautia</taxon>
    </lineage>
</organism>
<dbReference type="Gene3D" id="3.30.160.250">
    <property type="match status" value="1"/>
</dbReference>